<reference evidence="7" key="1">
    <citation type="submission" date="2019-03" db="EMBL/GenBank/DDBJ databases">
        <title>Improved annotation for the trematode Fasciola hepatica.</title>
        <authorList>
            <person name="Choi Y.-J."/>
            <person name="Martin J."/>
            <person name="Mitreva M."/>
        </authorList>
    </citation>
    <scope>NUCLEOTIDE SEQUENCE [LARGE SCALE GENOMIC DNA]</scope>
</reference>
<dbReference type="GO" id="GO:0030983">
    <property type="term" value="F:mismatched DNA binding"/>
    <property type="evidence" value="ECO:0007669"/>
    <property type="project" value="InterPro"/>
</dbReference>
<evidence type="ECO:0000256" key="4">
    <source>
        <dbReference type="ARBA" id="ARBA00023125"/>
    </source>
</evidence>
<feature type="domain" description="DNA mismatch repair protein MutS core" evidence="5">
    <location>
        <begin position="1"/>
        <end position="295"/>
    </location>
</feature>
<evidence type="ECO:0000256" key="1">
    <source>
        <dbReference type="ARBA" id="ARBA00006271"/>
    </source>
</evidence>
<evidence type="ECO:0000259" key="5">
    <source>
        <dbReference type="SMART" id="SM00533"/>
    </source>
</evidence>
<dbReference type="InterPro" id="IPR007696">
    <property type="entry name" value="DNA_mismatch_repair_MutS_core"/>
</dbReference>
<dbReference type="Proteomes" id="UP000230066">
    <property type="component" value="Unassembled WGS sequence"/>
</dbReference>
<dbReference type="SMART" id="SM00534">
    <property type="entry name" value="MUTSac"/>
    <property type="match status" value="1"/>
</dbReference>
<dbReference type="Gene3D" id="3.40.50.300">
    <property type="entry name" value="P-loop containing nucleotide triphosphate hydrolases"/>
    <property type="match status" value="1"/>
</dbReference>
<dbReference type="SUPFAM" id="SSF48334">
    <property type="entry name" value="DNA repair protein MutS, domain III"/>
    <property type="match status" value="1"/>
</dbReference>
<protein>
    <submittedName>
        <fullName evidence="7">MutS protein 5</fullName>
    </submittedName>
</protein>
<dbReference type="InterPro" id="IPR007861">
    <property type="entry name" value="DNA_mismatch_repair_MutS_clamp"/>
</dbReference>
<dbReference type="Pfam" id="PF05190">
    <property type="entry name" value="MutS_IV"/>
    <property type="match status" value="1"/>
</dbReference>
<dbReference type="EMBL" id="JXXN02000126">
    <property type="protein sequence ID" value="THD28527.1"/>
    <property type="molecule type" value="Genomic_DNA"/>
</dbReference>
<keyword evidence="8" id="KW-1185">Reference proteome</keyword>
<dbReference type="SUPFAM" id="SSF52540">
    <property type="entry name" value="P-loop containing nucleoside triphosphate hydrolases"/>
    <property type="match status" value="1"/>
</dbReference>
<organism evidence="7 8">
    <name type="scientific">Fasciola hepatica</name>
    <name type="common">Liver fluke</name>
    <dbReference type="NCBI Taxonomy" id="6192"/>
    <lineage>
        <taxon>Eukaryota</taxon>
        <taxon>Metazoa</taxon>
        <taxon>Spiralia</taxon>
        <taxon>Lophotrochozoa</taxon>
        <taxon>Platyhelminthes</taxon>
        <taxon>Trematoda</taxon>
        <taxon>Digenea</taxon>
        <taxon>Plagiorchiida</taxon>
        <taxon>Echinostomata</taxon>
        <taxon>Echinostomatoidea</taxon>
        <taxon>Fasciolidae</taxon>
        <taxon>Fasciola</taxon>
    </lineage>
</organism>
<dbReference type="PANTHER" id="PTHR11361:SF20">
    <property type="entry name" value="MUTS PROTEIN HOMOLOG 5"/>
    <property type="match status" value="1"/>
</dbReference>
<gene>
    <name evidence="7" type="ORF">D915_000585</name>
</gene>
<evidence type="ECO:0000256" key="2">
    <source>
        <dbReference type="ARBA" id="ARBA00022741"/>
    </source>
</evidence>
<dbReference type="SMART" id="SM00533">
    <property type="entry name" value="MUTSd"/>
    <property type="match status" value="1"/>
</dbReference>
<keyword evidence="4" id="KW-0238">DNA-binding</keyword>
<comment type="caution">
    <text evidence="7">The sequence shown here is derived from an EMBL/GenBank/DDBJ whole genome shotgun (WGS) entry which is preliminary data.</text>
</comment>
<evidence type="ECO:0000256" key="3">
    <source>
        <dbReference type="ARBA" id="ARBA00022840"/>
    </source>
</evidence>
<dbReference type="GO" id="GO:0005634">
    <property type="term" value="C:nucleus"/>
    <property type="evidence" value="ECO:0007669"/>
    <property type="project" value="TreeGrafter"/>
</dbReference>
<feature type="domain" description="DNA mismatch repair proteins mutS family" evidence="6">
    <location>
        <begin position="311"/>
        <end position="499"/>
    </location>
</feature>
<dbReference type="Pfam" id="PF00488">
    <property type="entry name" value="MutS_V"/>
    <property type="match status" value="1"/>
</dbReference>
<dbReference type="GO" id="GO:0005524">
    <property type="term" value="F:ATP binding"/>
    <property type="evidence" value="ECO:0007669"/>
    <property type="project" value="UniProtKB-KW"/>
</dbReference>
<dbReference type="AlphaFoldDB" id="A0A4E0S008"/>
<proteinExistence type="inferred from homology"/>
<dbReference type="InterPro" id="IPR036187">
    <property type="entry name" value="DNA_mismatch_repair_MutS_sf"/>
</dbReference>
<dbReference type="PANTHER" id="PTHR11361">
    <property type="entry name" value="DNA MISMATCH REPAIR PROTEIN MUTS FAMILY MEMBER"/>
    <property type="match status" value="1"/>
</dbReference>
<keyword evidence="2" id="KW-0547">Nucleotide-binding</keyword>
<dbReference type="InterPro" id="IPR045076">
    <property type="entry name" value="MutS"/>
</dbReference>
<evidence type="ECO:0000313" key="7">
    <source>
        <dbReference type="EMBL" id="THD28527.1"/>
    </source>
</evidence>
<dbReference type="GO" id="GO:0051026">
    <property type="term" value="P:chiasma assembly"/>
    <property type="evidence" value="ECO:0007669"/>
    <property type="project" value="TreeGrafter"/>
</dbReference>
<evidence type="ECO:0000259" key="6">
    <source>
        <dbReference type="SMART" id="SM00534"/>
    </source>
</evidence>
<dbReference type="Gene3D" id="1.10.1420.10">
    <property type="match status" value="2"/>
</dbReference>
<accession>A0A4E0S008</accession>
<dbReference type="InterPro" id="IPR027417">
    <property type="entry name" value="P-loop_NTPase"/>
</dbReference>
<keyword evidence="3" id="KW-0067">ATP-binding</keyword>
<dbReference type="GO" id="GO:0006298">
    <property type="term" value="P:mismatch repair"/>
    <property type="evidence" value="ECO:0007669"/>
    <property type="project" value="InterPro"/>
</dbReference>
<dbReference type="GO" id="GO:0140664">
    <property type="term" value="F:ATP-dependent DNA damage sensor activity"/>
    <property type="evidence" value="ECO:0007669"/>
    <property type="project" value="InterPro"/>
</dbReference>
<dbReference type="Pfam" id="PF05192">
    <property type="entry name" value="MutS_III"/>
    <property type="match status" value="1"/>
</dbReference>
<comment type="similarity">
    <text evidence="1">Belongs to the DNA mismatch repair MutS family.</text>
</comment>
<name>A0A4E0S008_FASHE</name>
<evidence type="ECO:0000313" key="8">
    <source>
        <dbReference type="Proteomes" id="UP000230066"/>
    </source>
</evidence>
<sequence length="538" mass="61282">MRTPLRDIEKINERLDAVQFLVQCNSNQLLKNMRSYMRLISNLPRILCRMQQSSALPSYWKSILQTLNAIEKLIYLCLPHSAELYPVRNLLNERAQLDLLRKVQTWIMCIVDVEATSKQNRFSVRPGTDSTLDEWKQTYRCLPELLSQLAEEELKKLRENISTCGLIYFPLVGYLLKIPKAEVTTPDIDLSNLEFAFTDTDMAYYRNETTRELDKRYGDVMYSIIDSETTIMHRLQDRIVNHCKELLRLYEFAIEIDCLCAYAMAAISMNGVRPKIVKESMICIKNGWHPLQQLMCSNTVRNSFNSDPVNPRVTVITGPNASGKSIYSKQVCLIVYLTQIGSFVPAEEVVIGLVDGIYTLTSAESLGNNGHSSFKVSLNLASMAIRNATKDTLILFDEFAHCLDEHEVTALTVAIVEYFLDRNESPHVVVCTHNFDILNSLQERSGVKFVTMKTTTHAGKLTYLYETTNGVTRNSHAIEVARNAGLPKDVAERAKEMLELGSCEKVHNLLVKFNSLDLNKVTPQLMEFVRSLDEFFPD</sequence>
<dbReference type="InterPro" id="IPR000432">
    <property type="entry name" value="DNA_mismatch_repair_MutS_C"/>
</dbReference>